<dbReference type="GO" id="GO:0005783">
    <property type="term" value="C:endoplasmic reticulum"/>
    <property type="evidence" value="ECO:0007669"/>
    <property type="project" value="UniProtKB-SubCell"/>
</dbReference>
<dbReference type="InterPro" id="IPR029058">
    <property type="entry name" value="AB_hydrolase_fold"/>
</dbReference>
<gene>
    <name evidence="7" type="ORF">JBS370_LOCUS2509</name>
</gene>
<evidence type="ECO:0000256" key="1">
    <source>
        <dbReference type="ARBA" id="ARBA00004173"/>
    </source>
</evidence>
<keyword evidence="6" id="KW-0472">Membrane</keyword>
<keyword evidence="5" id="KW-0496">Mitochondrion</keyword>
<dbReference type="GO" id="GO:0005739">
    <property type="term" value="C:mitochondrion"/>
    <property type="evidence" value="ECO:0007669"/>
    <property type="project" value="UniProtKB-SubCell"/>
</dbReference>
<evidence type="ECO:0008006" key="9">
    <source>
        <dbReference type="Google" id="ProtNLM"/>
    </source>
</evidence>
<dbReference type="EMBL" id="CAJOBD010000098">
    <property type="protein sequence ID" value="CAF3574925.1"/>
    <property type="molecule type" value="Genomic_DNA"/>
</dbReference>
<accession>A0A818LT58</accession>
<evidence type="ECO:0000256" key="4">
    <source>
        <dbReference type="ARBA" id="ARBA00022824"/>
    </source>
</evidence>
<proteinExistence type="predicted"/>
<evidence type="ECO:0000313" key="8">
    <source>
        <dbReference type="Proteomes" id="UP000663836"/>
    </source>
</evidence>
<dbReference type="PANTHER" id="PTHR48182">
    <property type="entry name" value="PROTEIN SERAC1"/>
    <property type="match status" value="1"/>
</dbReference>
<evidence type="ECO:0000256" key="3">
    <source>
        <dbReference type="ARBA" id="ARBA00004370"/>
    </source>
</evidence>
<dbReference type="GO" id="GO:0016020">
    <property type="term" value="C:membrane"/>
    <property type="evidence" value="ECO:0007669"/>
    <property type="project" value="UniProtKB-SubCell"/>
</dbReference>
<organism evidence="7 8">
    <name type="scientific">Rotaria sordida</name>
    <dbReference type="NCBI Taxonomy" id="392033"/>
    <lineage>
        <taxon>Eukaryota</taxon>
        <taxon>Metazoa</taxon>
        <taxon>Spiralia</taxon>
        <taxon>Gnathifera</taxon>
        <taxon>Rotifera</taxon>
        <taxon>Eurotatoria</taxon>
        <taxon>Bdelloidea</taxon>
        <taxon>Philodinida</taxon>
        <taxon>Philodinidae</taxon>
        <taxon>Rotaria</taxon>
    </lineage>
</organism>
<dbReference type="Gene3D" id="3.40.50.1820">
    <property type="entry name" value="alpha/beta hydrolase"/>
    <property type="match status" value="1"/>
</dbReference>
<dbReference type="PANTHER" id="PTHR48182:SF2">
    <property type="entry name" value="PROTEIN SERAC1"/>
    <property type="match status" value="1"/>
</dbReference>
<protein>
    <recommendedName>
        <fullName evidence="9">Protein SERAC1</fullName>
    </recommendedName>
</protein>
<dbReference type="InterPro" id="IPR052374">
    <property type="entry name" value="SERAC1"/>
</dbReference>
<reference evidence="7" key="1">
    <citation type="submission" date="2021-02" db="EMBL/GenBank/DDBJ databases">
        <authorList>
            <person name="Nowell W R."/>
        </authorList>
    </citation>
    <scope>NUCLEOTIDE SEQUENCE</scope>
</reference>
<name>A0A818LT58_9BILA</name>
<evidence type="ECO:0000256" key="2">
    <source>
        <dbReference type="ARBA" id="ARBA00004240"/>
    </source>
</evidence>
<dbReference type="SUPFAM" id="SSF53474">
    <property type="entry name" value="alpha/beta-Hydrolases"/>
    <property type="match status" value="1"/>
</dbReference>
<evidence type="ECO:0000313" key="7">
    <source>
        <dbReference type="EMBL" id="CAF3574925.1"/>
    </source>
</evidence>
<evidence type="ECO:0000256" key="5">
    <source>
        <dbReference type="ARBA" id="ARBA00023128"/>
    </source>
</evidence>
<dbReference type="Proteomes" id="UP000663836">
    <property type="component" value="Unassembled WGS sequence"/>
</dbReference>
<sequence length="852" mass="98864">MTRRFNKFTILITSTTTVAVAFGLTRLIHRRQEHPSNESDSNENNSTKLSSIVLESKHDLTDNTLQNKDNNLYIPIESSNAVTTAIYHQALHYIKQTQSTSTHIREYGLSHLAKLHNLPSIYYSIIGQQIDYHSAIKLARTYEANLNLFPSGPPYIFSIGDKKVLAAGNAENVNDDDVLLHTIRKFLDQLIDDKNRPLDILSQHYLKLLQSYMDDVHSQTVFDLVQHFEAEHADISSKAIKRYRSNLELYSMFLYALRGYADRYPLDVIHLNGLQILKYLYEKRKDNIPFVRFLGKILLLLSREQQTHDAFYAVGWVRILHDMAVDKNNIIYSLLASTILANLDRAVHDRNYIEKKRPNFCCSTSMSEEKISVNRNIKPLHLSPEISDRELIEAEQKAEEKKEILHESQPLPKQSNLVNKFVRRIWYTRPVSDEDDTDDEDENNQIIDDHVEKKIAAPDIDTSHSIHTDNNIKLTEQQQISPSIPSWINDQVYGDKIILFNPTMYNIHHMDPNVRWHQEPIIDVIFFHGLAGSAFKTWRQESAHYDVEQPTEKKILPVTDEAPEEENDEVLNIGEETDWNKLKTDIPLPVTKTQENQPSSCWPKDWLSKDISTSHIRMLAIDYESTVSEWQLRSLPRNIMRRSMYDRAKEIGEQLKQAGIGKRPIIWISHSMGGLLTKYILTNEENEDIRSNTRACVFFSVPHFGAELASFGIRHAFIVRPTVEIEELQPNSENLLNLHENFLQILKTYDNIKILSFAENEKTTFSLRYQTVVVPSESSQINIGKFFILNKNHIYICKPNSKDTLEYQELLDLIRTIYYERKNELKTDQMKSTEDLLNSLYMFSSPIEDDTQ</sequence>
<evidence type="ECO:0000256" key="6">
    <source>
        <dbReference type="ARBA" id="ARBA00023136"/>
    </source>
</evidence>
<comment type="subcellular location">
    <subcellularLocation>
        <location evidence="2">Endoplasmic reticulum</location>
    </subcellularLocation>
    <subcellularLocation>
        <location evidence="3">Membrane</location>
    </subcellularLocation>
    <subcellularLocation>
        <location evidence="1">Mitochondrion</location>
    </subcellularLocation>
</comment>
<comment type="caution">
    <text evidence="7">The sequence shown here is derived from an EMBL/GenBank/DDBJ whole genome shotgun (WGS) entry which is preliminary data.</text>
</comment>
<dbReference type="AlphaFoldDB" id="A0A818LT58"/>
<keyword evidence="4" id="KW-0256">Endoplasmic reticulum</keyword>